<organism evidence="6 7">
    <name type="scientific">Coprobacter tertius</name>
    <dbReference type="NCBI Taxonomy" id="2944915"/>
    <lineage>
        <taxon>Bacteria</taxon>
        <taxon>Pseudomonadati</taxon>
        <taxon>Bacteroidota</taxon>
        <taxon>Bacteroidia</taxon>
        <taxon>Bacteroidales</taxon>
        <taxon>Barnesiellaceae</taxon>
        <taxon>Coprobacter</taxon>
    </lineage>
</organism>
<feature type="transmembrane region" description="Helical" evidence="4">
    <location>
        <begin position="145"/>
        <end position="165"/>
    </location>
</feature>
<feature type="transmembrane region" description="Helical" evidence="4">
    <location>
        <begin position="374"/>
        <end position="393"/>
    </location>
</feature>
<dbReference type="Gene3D" id="1.20.1250.20">
    <property type="entry name" value="MFS general substrate transporter like domains"/>
    <property type="match status" value="2"/>
</dbReference>
<dbReference type="InterPro" id="IPR020846">
    <property type="entry name" value="MFS_dom"/>
</dbReference>
<evidence type="ECO:0000256" key="4">
    <source>
        <dbReference type="SAM" id="Phobius"/>
    </source>
</evidence>
<dbReference type="RefSeq" id="WP_255025096.1">
    <property type="nucleotide sequence ID" value="NZ_JANDHW010000001.1"/>
</dbReference>
<keyword evidence="1 4" id="KW-0812">Transmembrane</keyword>
<feature type="transmembrane region" description="Helical" evidence="4">
    <location>
        <begin position="259"/>
        <end position="280"/>
    </location>
</feature>
<keyword evidence="3 4" id="KW-0472">Membrane</keyword>
<feature type="transmembrane region" description="Helical" evidence="4">
    <location>
        <begin position="287"/>
        <end position="307"/>
    </location>
</feature>
<dbReference type="EMBL" id="JANDHW010000001">
    <property type="protein sequence ID" value="MCP9610574.1"/>
    <property type="molecule type" value="Genomic_DNA"/>
</dbReference>
<evidence type="ECO:0000256" key="1">
    <source>
        <dbReference type="ARBA" id="ARBA00022692"/>
    </source>
</evidence>
<dbReference type="Pfam" id="PF07690">
    <property type="entry name" value="MFS_1"/>
    <property type="match status" value="1"/>
</dbReference>
<dbReference type="CDD" id="cd17478">
    <property type="entry name" value="MFS_FsR"/>
    <property type="match status" value="1"/>
</dbReference>
<accession>A0ABT1MDZ5</accession>
<feature type="transmembrane region" description="Helical" evidence="4">
    <location>
        <begin position="49"/>
        <end position="69"/>
    </location>
</feature>
<dbReference type="PANTHER" id="PTHR43129:SF1">
    <property type="entry name" value="FOSMIDOMYCIN RESISTANCE PROTEIN"/>
    <property type="match status" value="1"/>
</dbReference>
<dbReference type="InterPro" id="IPR011701">
    <property type="entry name" value="MFS"/>
</dbReference>
<dbReference type="Proteomes" id="UP001205603">
    <property type="component" value="Unassembled WGS sequence"/>
</dbReference>
<dbReference type="PROSITE" id="PS51257">
    <property type="entry name" value="PROKAR_LIPOPROTEIN"/>
    <property type="match status" value="1"/>
</dbReference>
<name>A0ABT1MDZ5_9BACT</name>
<keyword evidence="7" id="KW-1185">Reference proteome</keyword>
<evidence type="ECO:0000313" key="7">
    <source>
        <dbReference type="Proteomes" id="UP001205603"/>
    </source>
</evidence>
<dbReference type="InterPro" id="IPR036259">
    <property type="entry name" value="MFS_trans_sf"/>
</dbReference>
<feature type="transmembrane region" description="Helical" evidence="4">
    <location>
        <begin position="105"/>
        <end position="124"/>
    </location>
</feature>
<evidence type="ECO:0000256" key="3">
    <source>
        <dbReference type="ARBA" id="ARBA00023136"/>
    </source>
</evidence>
<feature type="transmembrane region" description="Helical" evidence="4">
    <location>
        <begin position="171"/>
        <end position="191"/>
    </location>
</feature>
<feature type="transmembrane region" description="Helical" evidence="4">
    <location>
        <begin position="218"/>
        <end position="239"/>
    </location>
</feature>
<feature type="domain" description="Major facilitator superfamily (MFS) profile" evidence="5">
    <location>
        <begin position="16"/>
        <end position="398"/>
    </location>
</feature>
<feature type="transmembrane region" description="Helical" evidence="4">
    <location>
        <begin position="81"/>
        <end position="99"/>
    </location>
</feature>
<dbReference type="SUPFAM" id="SSF103473">
    <property type="entry name" value="MFS general substrate transporter"/>
    <property type="match status" value="1"/>
</dbReference>
<proteinExistence type="predicted"/>
<evidence type="ECO:0000256" key="2">
    <source>
        <dbReference type="ARBA" id="ARBA00022989"/>
    </source>
</evidence>
<dbReference type="PROSITE" id="PS50850">
    <property type="entry name" value="MFS"/>
    <property type="match status" value="1"/>
</dbReference>
<comment type="caution">
    <text evidence="6">The sequence shown here is derived from an EMBL/GenBank/DDBJ whole genome shotgun (WGS) entry which is preliminary data.</text>
</comment>
<feature type="transmembrane region" description="Helical" evidence="4">
    <location>
        <begin position="344"/>
        <end position="362"/>
    </location>
</feature>
<keyword evidence="2 4" id="KW-1133">Transmembrane helix</keyword>
<sequence length="409" mass="44471">MKKFRSGRAGGVAFSILVSLGACHMLNDTLQSLIAAIYPLIKDSLSLSFSQIGLITLVFQISSSVFQPLNGWFTDKHPMPFALPVGMTSTLIGLIFLAFANSLHLVLLAVFLIGLGSSVFHPEASRLAYMASGGRPGMAQSIFQVGGNLGGSFGPLLAALIIAPFGQRNVVWFVIIALICIMVMLPVSRWYSRNLNMFKQRTAADKAERESLFSHRKVVFSLSILLILIFSKYVYLASINSYYTFYLIQKFGVTVQHSQLYLFAFLLSVAIGTLVGGPLGDRIGRKYVIWGSILGAAPFTMLMPYANLTWTCILSICIGFVISSAFSAILVYAQELMPGKVGMIAGMFFGLAFGIAGIASAVLGNIADSKGIEYVYHICSYLPLIGLVTGFLPDIRKARMKAMAEKEKL</sequence>
<protein>
    <submittedName>
        <fullName evidence="6">MFS transporter</fullName>
    </submittedName>
</protein>
<gene>
    <name evidence="6" type="ORF">NMU02_00505</name>
</gene>
<feature type="transmembrane region" description="Helical" evidence="4">
    <location>
        <begin position="313"/>
        <end position="332"/>
    </location>
</feature>
<reference evidence="6 7" key="1">
    <citation type="submission" date="2022-07" db="EMBL/GenBank/DDBJ databases">
        <title>Fecal culturing of patients with breast cancer.</title>
        <authorList>
            <person name="Teng N.M.Y."/>
            <person name="Kiu R."/>
            <person name="Evans R."/>
            <person name="Baker D.J."/>
            <person name="Zenner C."/>
            <person name="Robinson S.D."/>
            <person name="Hall L.J."/>
        </authorList>
    </citation>
    <scope>NUCLEOTIDE SEQUENCE [LARGE SCALE GENOMIC DNA]</scope>
    <source>
        <strain evidence="6 7">LH1063</strain>
    </source>
</reference>
<evidence type="ECO:0000259" key="5">
    <source>
        <dbReference type="PROSITE" id="PS50850"/>
    </source>
</evidence>
<evidence type="ECO:0000313" key="6">
    <source>
        <dbReference type="EMBL" id="MCP9610574.1"/>
    </source>
</evidence>
<dbReference type="PANTHER" id="PTHR43129">
    <property type="entry name" value="FOSMIDOMYCIN RESISTANCE PROTEIN"/>
    <property type="match status" value="1"/>
</dbReference>